<evidence type="ECO:0008006" key="3">
    <source>
        <dbReference type="Google" id="ProtNLM"/>
    </source>
</evidence>
<organism evidence="1 2">
    <name type="scientific">Forsythia ovata</name>
    <dbReference type="NCBI Taxonomy" id="205694"/>
    <lineage>
        <taxon>Eukaryota</taxon>
        <taxon>Viridiplantae</taxon>
        <taxon>Streptophyta</taxon>
        <taxon>Embryophyta</taxon>
        <taxon>Tracheophyta</taxon>
        <taxon>Spermatophyta</taxon>
        <taxon>Magnoliopsida</taxon>
        <taxon>eudicotyledons</taxon>
        <taxon>Gunneridae</taxon>
        <taxon>Pentapetalae</taxon>
        <taxon>asterids</taxon>
        <taxon>lamiids</taxon>
        <taxon>Lamiales</taxon>
        <taxon>Oleaceae</taxon>
        <taxon>Forsythieae</taxon>
        <taxon>Forsythia</taxon>
    </lineage>
</organism>
<reference evidence="2" key="1">
    <citation type="submission" date="2024-07" db="EMBL/GenBank/DDBJ databases">
        <title>Two chromosome-level genome assemblies of Korean endemic species Abeliophyllum distichum and Forsythia ovata (Oleaceae).</title>
        <authorList>
            <person name="Jang H."/>
        </authorList>
    </citation>
    <scope>NUCLEOTIDE SEQUENCE [LARGE SCALE GENOMIC DNA]</scope>
</reference>
<keyword evidence="2" id="KW-1185">Reference proteome</keyword>
<dbReference type="AlphaFoldDB" id="A0ABD1TAQ3"/>
<dbReference type="Proteomes" id="UP001604277">
    <property type="component" value="Unassembled WGS sequence"/>
</dbReference>
<sequence length="103" mass="11945">MVAGDELTTSMTVMQRKKENSLFSIVSKLRLTADFETSFANTLDEWVNEGKPVKRFDIINLVNYFHNRNNYHSALQKLVSLKFGFVNALVNDPKDILWDYEDP</sequence>
<evidence type="ECO:0000313" key="2">
    <source>
        <dbReference type="Proteomes" id="UP001604277"/>
    </source>
</evidence>
<dbReference type="EMBL" id="JBFOLJ010000009">
    <property type="protein sequence ID" value="KAL2509804.1"/>
    <property type="molecule type" value="Genomic_DNA"/>
</dbReference>
<comment type="caution">
    <text evidence="1">The sequence shown here is derived from an EMBL/GenBank/DDBJ whole genome shotgun (WGS) entry which is preliminary data.</text>
</comment>
<proteinExistence type="predicted"/>
<name>A0ABD1TAQ3_9LAMI</name>
<evidence type="ECO:0000313" key="1">
    <source>
        <dbReference type="EMBL" id="KAL2509804.1"/>
    </source>
</evidence>
<protein>
    <recommendedName>
        <fullName evidence="3">RxLR effector protein</fullName>
    </recommendedName>
</protein>
<accession>A0ABD1TAQ3</accession>
<gene>
    <name evidence="1" type="ORF">Fot_33451</name>
</gene>